<comment type="caution">
    <text evidence="1">The sequence shown here is derived from an EMBL/GenBank/DDBJ whole genome shotgun (WGS) entry which is preliminary data.</text>
</comment>
<gene>
    <name evidence="1" type="ORF">CLV27_0230</name>
</gene>
<name>A0A4R1GK87_9BACT</name>
<dbReference type="RefSeq" id="WP_132524962.1">
    <property type="nucleotide sequence ID" value="NZ_SMFV01000001.1"/>
</dbReference>
<dbReference type="EMBL" id="SMFV01000001">
    <property type="protein sequence ID" value="TCK06429.1"/>
    <property type="molecule type" value="Genomic_DNA"/>
</dbReference>
<evidence type="ECO:0000313" key="2">
    <source>
        <dbReference type="Proteomes" id="UP000295777"/>
    </source>
</evidence>
<organism evidence="1 2">
    <name type="scientific">Phorcysia thermohydrogeniphila</name>
    <dbReference type="NCBI Taxonomy" id="936138"/>
    <lineage>
        <taxon>Bacteria</taxon>
        <taxon>Pseudomonadati</taxon>
        <taxon>Aquificota</taxon>
        <taxon>Aquificia</taxon>
        <taxon>Desulfurobacteriales</taxon>
        <taxon>Desulfurobacteriaceae</taxon>
        <taxon>Phorcysia</taxon>
    </lineage>
</organism>
<accession>A0A4R1GK87</accession>
<keyword evidence="2" id="KW-1185">Reference proteome</keyword>
<sequence length="229" mass="27119">MEGDLAVFRKKLKELDERKEFPCREKEYETLLDMDVFHYEAWSKHQDSVIGRASTPKIDVVVEFPQEEPIVILALEYKRFVPTKKDGKPYRDLFKNGEINEERLEKIAEDYCKKVVKKFVEFCKEYKTLWKEAKEVICFVLLYPPKEKYEEFAKKLFMTLEPFPVLLLSKERGKHEFRLRAKIVLAYEKLLDITSSKIKVSIKEAECCKNRSFVGGCERLKRIISTIEA</sequence>
<reference evidence="1 2" key="1">
    <citation type="submission" date="2019-03" db="EMBL/GenBank/DDBJ databases">
        <title>Genomic Encyclopedia of Archaeal and Bacterial Type Strains, Phase II (KMG-II): from individual species to whole genera.</title>
        <authorList>
            <person name="Goeker M."/>
        </authorList>
    </citation>
    <scope>NUCLEOTIDE SEQUENCE [LARGE SCALE GENOMIC DNA]</scope>
    <source>
        <strain evidence="1 2">DSM 24425</strain>
    </source>
</reference>
<dbReference type="AlphaFoldDB" id="A0A4R1GK87"/>
<dbReference type="Proteomes" id="UP000295777">
    <property type="component" value="Unassembled WGS sequence"/>
</dbReference>
<proteinExistence type="predicted"/>
<protein>
    <submittedName>
        <fullName evidence="1">Uncharacterized protein</fullName>
    </submittedName>
</protein>
<evidence type="ECO:0000313" key="1">
    <source>
        <dbReference type="EMBL" id="TCK06429.1"/>
    </source>
</evidence>